<dbReference type="AlphaFoldDB" id="A0A9P4NL34"/>
<sequence length="724" mass="78074">MQDPSYGISGNLINHLHLVSSFRFPLQAQYTPEQAVKLLLDAPRIVGHMHPMAWLYMQNPPADGQVFLTWQSPRVKGFASDGYIWADPEATFHHNFGGYTLEICLHRAGFAYGRDQHSATHMRSRYRIINRDPNAQGPELDPLTPNLWVVHYGPNALENRMPIDRIPVPMPIRAIFTERQFIESQGALTRKEFMLRDRPNWPTINLTPRSNQGIYPVVNQGQPGMARPHPQQQQQQFYPQPPGIGAPPAKRQRQNPSSSLQNAVVAGVSHENIINDEEVAELGDYLDHLTPAEISKIRYKQHHEWMEEIFSSVYSISQIVPEELGLGLTGELKVLTDGIFNSPTPKDVLRIPEKDQPGKVQEIPTRGYEKLSPGKQEEFEERMAKYLEKGQAEIEAMKTHHAKVVNDFKRTRTYMSSERKLRDANLPNGTPVEDIVKDVESAFNISIGPREDQTLIEKGGYEEEDKSRVDGSVPPNGQPTFNGAGQPPFANDGDAANLLDQFGSGSYGNTPGGDRVPTPRISRPVSSGAPTPGTTGGPSGSSGQQRGYEAAGDEGADESGMDLIEGMDLDVDLSGLGDGAGDGKAGDDWVMVDGSGPTNTRPAGSAPQAISTSIPTSATPVERTAPAQQTSKPAVSGPSAAALPSSVPGIPSGDPITTNDISGGGGDLFTGDDFVSFDGLDTAGDALADFGDGGDEDDLGLDLGDGAFDEAFHGTEGVGEDGGS</sequence>
<dbReference type="GO" id="GO:0006338">
    <property type="term" value="P:chromatin remodeling"/>
    <property type="evidence" value="ECO:0007669"/>
    <property type="project" value="InterPro"/>
</dbReference>
<feature type="domain" description="SWI/SNF and RSC complexes subunit Ssr4 C-terminal" evidence="3">
    <location>
        <begin position="275"/>
        <end position="424"/>
    </location>
</feature>
<feature type="domain" description="SWI/SNF and RSC complexes subunit Ssr4 N-terminal" evidence="2">
    <location>
        <begin position="2"/>
        <end position="215"/>
    </location>
</feature>
<evidence type="ECO:0000313" key="5">
    <source>
        <dbReference type="Proteomes" id="UP000800235"/>
    </source>
</evidence>
<protein>
    <submittedName>
        <fullName evidence="4">DUF1750-domain-containing protein</fullName>
    </submittedName>
</protein>
<dbReference type="Pfam" id="PF08549">
    <property type="entry name" value="SWI-SNF_Ssr4_N"/>
    <property type="match status" value="1"/>
</dbReference>
<feature type="domain" description="SWI/SNF and RSC complexes subunit Ssr4 C-terminal" evidence="3">
    <location>
        <begin position="430"/>
        <end position="717"/>
    </location>
</feature>
<dbReference type="InterPro" id="IPR046464">
    <property type="entry name" value="SWI-SNF_Ssr4_C"/>
</dbReference>
<reference evidence="4" key="1">
    <citation type="journal article" date="2020" name="Stud. Mycol.">
        <title>101 Dothideomycetes genomes: a test case for predicting lifestyles and emergence of pathogens.</title>
        <authorList>
            <person name="Haridas S."/>
            <person name="Albert R."/>
            <person name="Binder M."/>
            <person name="Bloem J."/>
            <person name="Labutti K."/>
            <person name="Salamov A."/>
            <person name="Andreopoulos B."/>
            <person name="Baker S."/>
            <person name="Barry K."/>
            <person name="Bills G."/>
            <person name="Bluhm B."/>
            <person name="Cannon C."/>
            <person name="Castanera R."/>
            <person name="Culley D."/>
            <person name="Daum C."/>
            <person name="Ezra D."/>
            <person name="Gonzalez J."/>
            <person name="Henrissat B."/>
            <person name="Kuo A."/>
            <person name="Liang C."/>
            <person name="Lipzen A."/>
            <person name="Lutzoni F."/>
            <person name="Magnuson J."/>
            <person name="Mondo S."/>
            <person name="Nolan M."/>
            <person name="Ohm R."/>
            <person name="Pangilinan J."/>
            <person name="Park H.-J."/>
            <person name="Ramirez L."/>
            <person name="Alfaro M."/>
            <person name="Sun H."/>
            <person name="Tritt A."/>
            <person name="Yoshinaga Y."/>
            <person name="Zwiers L.-H."/>
            <person name="Turgeon B."/>
            <person name="Goodwin S."/>
            <person name="Spatafora J."/>
            <person name="Crous P."/>
            <person name="Grigoriev I."/>
        </authorList>
    </citation>
    <scope>NUCLEOTIDE SEQUENCE</scope>
    <source>
        <strain evidence="4">CBS 130266</strain>
    </source>
</reference>
<gene>
    <name evidence="4" type="ORF">EJ08DRAFT_651855</name>
</gene>
<feature type="compositionally biased region" description="Polar residues" evidence="1">
    <location>
        <begin position="596"/>
        <end position="619"/>
    </location>
</feature>
<keyword evidence="5" id="KW-1185">Reference proteome</keyword>
<feature type="compositionally biased region" description="Low complexity" evidence="1">
    <location>
        <begin position="680"/>
        <end position="690"/>
    </location>
</feature>
<name>A0A9P4NL34_9PEZI</name>
<accession>A0A9P4NL34</accession>
<feature type="compositionally biased region" description="Low complexity" evidence="1">
    <location>
        <begin position="228"/>
        <end position="238"/>
    </location>
</feature>
<feature type="region of interest" description="Disordered" evidence="1">
    <location>
        <begin position="461"/>
        <end position="560"/>
    </location>
</feature>
<feature type="region of interest" description="Disordered" evidence="1">
    <location>
        <begin position="221"/>
        <end position="261"/>
    </location>
</feature>
<dbReference type="Pfam" id="PF20497">
    <property type="entry name" value="SWI-SNF_Ssr4_C"/>
    <property type="match status" value="2"/>
</dbReference>
<organism evidence="4 5">
    <name type="scientific">Tothia fuscella</name>
    <dbReference type="NCBI Taxonomy" id="1048955"/>
    <lineage>
        <taxon>Eukaryota</taxon>
        <taxon>Fungi</taxon>
        <taxon>Dikarya</taxon>
        <taxon>Ascomycota</taxon>
        <taxon>Pezizomycotina</taxon>
        <taxon>Dothideomycetes</taxon>
        <taxon>Pleosporomycetidae</taxon>
        <taxon>Venturiales</taxon>
        <taxon>Cylindrosympodiaceae</taxon>
        <taxon>Tothia</taxon>
    </lineage>
</organism>
<evidence type="ECO:0000256" key="1">
    <source>
        <dbReference type="SAM" id="MobiDB-lite"/>
    </source>
</evidence>
<evidence type="ECO:0000259" key="3">
    <source>
        <dbReference type="Pfam" id="PF20497"/>
    </source>
</evidence>
<dbReference type="Proteomes" id="UP000800235">
    <property type="component" value="Unassembled WGS sequence"/>
</dbReference>
<feature type="compositionally biased region" description="Acidic residues" evidence="1">
    <location>
        <begin position="551"/>
        <end position="560"/>
    </location>
</feature>
<feature type="region of interest" description="Disordered" evidence="1">
    <location>
        <begin position="680"/>
        <end position="724"/>
    </location>
</feature>
<dbReference type="EMBL" id="MU007066">
    <property type="protein sequence ID" value="KAF2426165.1"/>
    <property type="molecule type" value="Genomic_DNA"/>
</dbReference>
<feature type="region of interest" description="Disordered" evidence="1">
    <location>
        <begin position="594"/>
        <end position="647"/>
    </location>
</feature>
<evidence type="ECO:0000259" key="2">
    <source>
        <dbReference type="Pfam" id="PF08549"/>
    </source>
</evidence>
<proteinExistence type="predicted"/>
<dbReference type="InterPro" id="IPR013859">
    <property type="entry name" value="Ssr4_N"/>
</dbReference>
<dbReference type="OrthoDB" id="5321006at2759"/>
<comment type="caution">
    <text evidence="4">The sequence shown here is derived from an EMBL/GenBank/DDBJ whole genome shotgun (WGS) entry which is preliminary data.</text>
</comment>
<evidence type="ECO:0000313" key="4">
    <source>
        <dbReference type="EMBL" id="KAF2426165.1"/>
    </source>
</evidence>